<comment type="caution">
    <text evidence="2">The sequence shown here is derived from an EMBL/GenBank/DDBJ whole genome shotgun (WGS) entry which is preliminary data.</text>
</comment>
<dbReference type="EMBL" id="CAKKNE010000002">
    <property type="protein sequence ID" value="CAH0367695.1"/>
    <property type="molecule type" value="Genomic_DNA"/>
</dbReference>
<gene>
    <name evidence="2" type="ORF">PECAL_2P07300</name>
</gene>
<keyword evidence="3" id="KW-1185">Reference proteome</keyword>
<proteinExistence type="predicted"/>
<keyword evidence="1" id="KW-0812">Transmembrane</keyword>
<feature type="transmembrane region" description="Helical" evidence="1">
    <location>
        <begin position="64"/>
        <end position="84"/>
    </location>
</feature>
<sequence>MMLLAGGASKEAPFLIEADASSDSPEEAQPHVYPPHLDGLRTHGDEVDVDSILAVAELQWPTSAFVGVVGFCFLAIGLSIFGWASYVDSVPVERLESLNPFQFLLFLPVAYVLATLLCRATVGIMINRGYYAKGPEWDVSLGPQPKRRSPAFELTATALFTLGTFAVYVYLKGFPYEPALTDLLVLLPWTYAGAIVIDGYWVPYYKRRLGLL</sequence>
<evidence type="ECO:0000256" key="1">
    <source>
        <dbReference type="SAM" id="Phobius"/>
    </source>
</evidence>
<evidence type="ECO:0000313" key="2">
    <source>
        <dbReference type="EMBL" id="CAH0367695.1"/>
    </source>
</evidence>
<name>A0A8J2WGN8_9STRA</name>
<evidence type="ECO:0000313" key="3">
    <source>
        <dbReference type="Proteomes" id="UP000789595"/>
    </source>
</evidence>
<keyword evidence="1" id="KW-0472">Membrane</keyword>
<reference evidence="2" key="1">
    <citation type="submission" date="2021-11" db="EMBL/GenBank/DDBJ databases">
        <authorList>
            <consortium name="Genoscope - CEA"/>
            <person name="William W."/>
        </authorList>
    </citation>
    <scope>NUCLEOTIDE SEQUENCE</scope>
</reference>
<keyword evidence="1" id="KW-1133">Transmembrane helix</keyword>
<dbReference type="Proteomes" id="UP000789595">
    <property type="component" value="Unassembled WGS sequence"/>
</dbReference>
<organism evidence="2 3">
    <name type="scientific">Pelagomonas calceolata</name>
    <dbReference type="NCBI Taxonomy" id="35677"/>
    <lineage>
        <taxon>Eukaryota</taxon>
        <taxon>Sar</taxon>
        <taxon>Stramenopiles</taxon>
        <taxon>Ochrophyta</taxon>
        <taxon>Pelagophyceae</taxon>
        <taxon>Pelagomonadales</taxon>
        <taxon>Pelagomonadaceae</taxon>
        <taxon>Pelagomonas</taxon>
    </lineage>
</organism>
<dbReference type="AlphaFoldDB" id="A0A8J2WGN8"/>
<feature type="transmembrane region" description="Helical" evidence="1">
    <location>
        <begin position="104"/>
        <end position="130"/>
    </location>
</feature>
<feature type="transmembrane region" description="Helical" evidence="1">
    <location>
        <begin position="183"/>
        <end position="202"/>
    </location>
</feature>
<accession>A0A8J2WGN8</accession>
<feature type="transmembrane region" description="Helical" evidence="1">
    <location>
        <begin position="151"/>
        <end position="171"/>
    </location>
</feature>
<protein>
    <submittedName>
        <fullName evidence="2">Uncharacterized protein</fullName>
    </submittedName>
</protein>